<protein>
    <submittedName>
        <fullName evidence="1">Uncharacterized protein</fullName>
    </submittedName>
</protein>
<reference evidence="1" key="2">
    <citation type="journal article" date="2015" name="Data Brief">
        <title>Shoot transcriptome of the giant reed, Arundo donax.</title>
        <authorList>
            <person name="Barrero R.A."/>
            <person name="Guerrero F.D."/>
            <person name="Moolhuijzen P."/>
            <person name="Goolsby J.A."/>
            <person name="Tidwell J."/>
            <person name="Bellgard S.E."/>
            <person name="Bellgard M.I."/>
        </authorList>
    </citation>
    <scope>NUCLEOTIDE SEQUENCE</scope>
    <source>
        <tissue evidence="1">Shoot tissue taken approximately 20 cm above the soil surface</tissue>
    </source>
</reference>
<evidence type="ECO:0000313" key="1">
    <source>
        <dbReference type="EMBL" id="JAD58900.1"/>
    </source>
</evidence>
<sequence length="37" mass="4181">MHVCVNVMCGTVTKSFARQRDSFGCCFPREGSQERGR</sequence>
<dbReference type="AlphaFoldDB" id="A0A0A9BCD6"/>
<reference evidence="1" key="1">
    <citation type="submission" date="2014-09" db="EMBL/GenBank/DDBJ databases">
        <authorList>
            <person name="Magalhaes I.L.F."/>
            <person name="Oliveira U."/>
            <person name="Santos F.R."/>
            <person name="Vidigal T.H.D.A."/>
            <person name="Brescovit A.D."/>
            <person name="Santos A.J."/>
        </authorList>
    </citation>
    <scope>NUCLEOTIDE SEQUENCE</scope>
    <source>
        <tissue evidence="1">Shoot tissue taken approximately 20 cm above the soil surface</tissue>
    </source>
</reference>
<proteinExistence type="predicted"/>
<organism evidence="1">
    <name type="scientific">Arundo donax</name>
    <name type="common">Giant reed</name>
    <name type="synonym">Donax arundinaceus</name>
    <dbReference type="NCBI Taxonomy" id="35708"/>
    <lineage>
        <taxon>Eukaryota</taxon>
        <taxon>Viridiplantae</taxon>
        <taxon>Streptophyta</taxon>
        <taxon>Embryophyta</taxon>
        <taxon>Tracheophyta</taxon>
        <taxon>Spermatophyta</taxon>
        <taxon>Magnoliopsida</taxon>
        <taxon>Liliopsida</taxon>
        <taxon>Poales</taxon>
        <taxon>Poaceae</taxon>
        <taxon>PACMAD clade</taxon>
        <taxon>Arundinoideae</taxon>
        <taxon>Arundineae</taxon>
        <taxon>Arundo</taxon>
    </lineage>
</organism>
<accession>A0A0A9BCD6</accession>
<name>A0A0A9BCD6_ARUDO</name>
<dbReference type="EMBL" id="GBRH01238995">
    <property type="protein sequence ID" value="JAD58900.1"/>
    <property type="molecule type" value="Transcribed_RNA"/>
</dbReference>